<dbReference type="Pfam" id="PF09990">
    <property type="entry name" value="DUF2231"/>
    <property type="match status" value="1"/>
</dbReference>
<evidence type="ECO:0000256" key="1">
    <source>
        <dbReference type="SAM" id="Phobius"/>
    </source>
</evidence>
<accession>A0A2N4UEB0</accession>
<evidence type="ECO:0000259" key="2">
    <source>
        <dbReference type="Pfam" id="PF09990"/>
    </source>
</evidence>
<gene>
    <name evidence="3" type="ORF">CR155_13895</name>
</gene>
<feature type="transmembrane region" description="Helical" evidence="1">
    <location>
        <begin position="59"/>
        <end position="80"/>
    </location>
</feature>
<proteinExistence type="predicted"/>
<dbReference type="PIRSF" id="PIRSF029509">
    <property type="entry name" value="UCP029509"/>
    <property type="match status" value="1"/>
</dbReference>
<reference evidence="3 4" key="1">
    <citation type="submission" date="2017-10" db="EMBL/GenBank/DDBJ databases">
        <title>Two draft genome sequences of Pusillimonas sp. strains isolated from a nitrate- and radionuclide-contaminated groundwater in Russia.</title>
        <authorList>
            <person name="Grouzdev D.S."/>
            <person name="Tourova T.P."/>
            <person name="Goeva M.A."/>
            <person name="Babich T.L."/>
            <person name="Sokolova D.S."/>
            <person name="Abdullin R."/>
            <person name="Poltaraus A.B."/>
            <person name="Toshchakov S.V."/>
            <person name="Nazina T.N."/>
        </authorList>
    </citation>
    <scope>NUCLEOTIDE SEQUENCE [LARGE SCALE GENOMIC DNA]</scope>
    <source>
        <strain evidence="3 4">JR1/69-2-13</strain>
    </source>
</reference>
<evidence type="ECO:0000313" key="4">
    <source>
        <dbReference type="Proteomes" id="UP000234328"/>
    </source>
</evidence>
<evidence type="ECO:0000313" key="3">
    <source>
        <dbReference type="EMBL" id="PLC53362.1"/>
    </source>
</evidence>
<feature type="transmembrane region" description="Helical" evidence="1">
    <location>
        <begin position="27"/>
        <end position="47"/>
    </location>
</feature>
<dbReference type="AlphaFoldDB" id="A0A2N4UEB0"/>
<sequence>MENLAQPLPDGTHTVVAVSSHPMHPMLVTFPIALLICALASDTAFVVLGDGFWARVSLWLLGVGTFMGALAGVAGTIELLSVAGIRQRAAAWNHFVMAVMLLAVGFINWLSRLPDAETAIFPIGIYLSFLGALLVALAGWLGGKLVFEDRVGTLPER</sequence>
<name>A0A2N4UEB0_9BURK</name>
<dbReference type="RefSeq" id="WP_102070633.1">
    <property type="nucleotide sequence ID" value="NZ_PDNV01000008.1"/>
</dbReference>
<protein>
    <recommendedName>
        <fullName evidence="2">DUF2231 domain-containing protein</fullName>
    </recommendedName>
</protein>
<keyword evidence="4" id="KW-1185">Reference proteome</keyword>
<keyword evidence="1" id="KW-0812">Transmembrane</keyword>
<comment type="caution">
    <text evidence="3">The sequence shown here is derived from an EMBL/GenBank/DDBJ whole genome shotgun (WGS) entry which is preliminary data.</text>
</comment>
<feature type="domain" description="DUF2231" evidence="2">
    <location>
        <begin position="21"/>
        <end position="153"/>
    </location>
</feature>
<dbReference type="InterPro" id="IPR019251">
    <property type="entry name" value="DUF2231_TM"/>
</dbReference>
<dbReference type="EMBL" id="PDNV01000008">
    <property type="protein sequence ID" value="PLC53362.1"/>
    <property type="molecule type" value="Genomic_DNA"/>
</dbReference>
<feature type="transmembrane region" description="Helical" evidence="1">
    <location>
        <begin position="123"/>
        <end position="147"/>
    </location>
</feature>
<feature type="transmembrane region" description="Helical" evidence="1">
    <location>
        <begin position="92"/>
        <end position="111"/>
    </location>
</feature>
<keyword evidence="1" id="KW-1133">Transmembrane helix</keyword>
<dbReference type="InterPro" id="IPR016923">
    <property type="entry name" value="UCP029509"/>
</dbReference>
<keyword evidence="1" id="KW-0472">Membrane</keyword>
<dbReference type="OrthoDB" id="2873672at2"/>
<organism evidence="3 4">
    <name type="scientific">Pollutimonas nitritireducens</name>
    <dbReference type="NCBI Taxonomy" id="2045209"/>
    <lineage>
        <taxon>Bacteria</taxon>
        <taxon>Pseudomonadati</taxon>
        <taxon>Pseudomonadota</taxon>
        <taxon>Betaproteobacteria</taxon>
        <taxon>Burkholderiales</taxon>
        <taxon>Alcaligenaceae</taxon>
        <taxon>Pollutimonas</taxon>
    </lineage>
</organism>
<dbReference type="Proteomes" id="UP000234328">
    <property type="component" value="Unassembled WGS sequence"/>
</dbReference>